<dbReference type="STRING" id="471855.Shel_10530"/>
<sequence length="903" mass="100485">MNPADYPYKLPFLTRFEYVDGAPLAPDGGQWGTLYGGNCPLPQNGYRYIAIRNPQNQKQVRIVGYADMNGRAFDCDEPTTMPPAKEARITLTHYTDKPGMGAVIALLPDNKKTILAHFIITGSSKAMFNFENGLYGSNAPRPMTYTEAVVASFVKLKTEPISVAQEASSTPPAAHRGPFDPDLFDRMIMKGGLFEGVRGYVESLRQKAVGPEALTGFEAWALQVLTEEGVADASEIDFIGTTKDGKPAMLEGGIIRTSRHADLFYLDYVFKTEDGEVTENGTWLADPSLRHYREQMWGIEGALNRILILKDYSATEEFKTTYGSLESLTVGQCSQMDKWLIDRIALNAADPTKPDLKLSRWAGRLSFAELSENVRMPYRAYYDFRTTKDGSSIVVNAQSPSIGSLPKSRWDEADGRFVKTSFEEQVAAEARYAAHLAIVHGCNAFASSPTFDIAVVNIFRCGTDDVVTSVVFDRPTFTKAYAEQAKGGFANPFGFLKLFGHAYAFDSEDRLAKVEPYATFADARFANDYDAPAEDLSTELPARLQSLLHARTLGDICIDEKLQRADVAEELLRLLDCDSDAAARYARDVIETSTDPLTRSLCSQVAEQIDTGLLGPESYLEVKTAFDDPFSFESDATRARAMARAGDIKAVNTMEDIVARERSLDAYKDTDTECYRAFTDHADRCLYELRCADDAKGRKVKPYPADLMYVHDNLAHMLMESAGASDESIVHALITIDEAPSSTLGYKTASRIYAAENDFENARYMCCKALSMTCSLEDYQLCLYWLAFAFLQTEHYEEAAACYRKAIQIGGPFTAYAEKEYGDLVEKVKGIRRRSFEENDELLRAAGVPIDQVEENIDFLFDCAVEFINHGHDEQGRVLLAHVSSIRRDDAFSMAVRSFCIQP</sequence>
<evidence type="ECO:0000313" key="1">
    <source>
        <dbReference type="EMBL" id="ACV22088.1"/>
    </source>
</evidence>
<accession>C7N5A3</accession>
<dbReference type="KEGG" id="shi:Shel_10530"/>
<dbReference type="HOGENOM" id="CLU_322604_0_0_11"/>
<reference evidence="1 2" key="1">
    <citation type="journal article" date="2009" name="Stand. Genomic Sci.">
        <title>Complete genome sequence of Slackia heliotrinireducens type strain (RHS 1).</title>
        <authorList>
            <person name="Pukall R."/>
            <person name="Lapidus A."/>
            <person name="Nolan M."/>
            <person name="Copeland A."/>
            <person name="Glavina Del Rio T."/>
            <person name="Lucas S."/>
            <person name="Chen F."/>
            <person name="Tice H."/>
            <person name="Cheng J.F."/>
            <person name="Chertkov O."/>
            <person name="Bruce D."/>
            <person name="Goodwin L."/>
            <person name="Kuske C."/>
            <person name="Brettin T."/>
            <person name="Detter J.C."/>
            <person name="Han C."/>
            <person name="Pitluck S."/>
            <person name="Pati A."/>
            <person name="Mavrommatis K."/>
            <person name="Ivanova N."/>
            <person name="Ovchinnikova G."/>
            <person name="Chen A."/>
            <person name="Palaniappan K."/>
            <person name="Schneider S."/>
            <person name="Rohde M."/>
            <person name="Chain P."/>
            <person name="D'haeseleer P."/>
            <person name="Goker M."/>
            <person name="Bristow J."/>
            <person name="Eisen J.A."/>
            <person name="Markowitz V."/>
            <person name="Kyrpides N.C."/>
            <person name="Klenk H.P."/>
            <person name="Hugenholtz P."/>
        </authorList>
    </citation>
    <scope>NUCLEOTIDE SEQUENCE [LARGE SCALE GENOMIC DNA]</scope>
    <source>
        <strain evidence="2">ATCC 29202 / DSM 20476 / NCTC 11029 / RHS 1</strain>
    </source>
</reference>
<keyword evidence="2" id="KW-1185">Reference proteome</keyword>
<dbReference type="EMBL" id="CP001684">
    <property type="protein sequence ID" value="ACV22088.1"/>
    <property type="molecule type" value="Genomic_DNA"/>
</dbReference>
<dbReference type="eggNOG" id="COG0457">
    <property type="taxonomic scope" value="Bacteria"/>
</dbReference>
<evidence type="ECO:0000313" key="2">
    <source>
        <dbReference type="Proteomes" id="UP000002026"/>
    </source>
</evidence>
<dbReference type="Proteomes" id="UP000002026">
    <property type="component" value="Chromosome"/>
</dbReference>
<proteinExistence type="predicted"/>
<dbReference type="Gene3D" id="1.25.40.10">
    <property type="entry name" value="Tetratricopeptide repeat domain"/>
    <property type="match status" value="1"/>
</dbReference>
<dbReference type="InterPro" id="IPR011990">
    <property type="entry name" value="TPR-like_helical_dom_sf"/>
</dbReference>
<name>C7N5A3_SLAHD</name>
<gene>
    <name evidence="1" type="ordered locus">Shel_10530</name>
</gene>
<dbReference type="AlphaFoldDB" id="C7N5A3"/>
<dbReference type="SUPFAM" id="SSF48452">
    <property type="entry name" value="TPR-like"/>
    <property type="match status" value="1"/>
</dbReference>
<organism evidence="1 2">
    <name type="scientific">Slackia heliotrinireducens (strain ATCC 29202 / DSM 20476 / NCTC 11029 / RHS 1)</name>
    <name type="common">Peptococcus heliotrinreducens</name>
    <dbReference type="NCBI Taxonomy" id="471855"/>
    <lineage>
        <taxon>Bacteria</taxon>
        <taxon>Bacillati</taxon>
        <taxon>Actinomycetota</taxon>
        <taxon>Coriobacteriia</taxon>
        <taxon>Eggerthellales</taxon>
        <taxon>Eggerthellaceae</taxon>
        <taxon>Slackia</taxon>
    </lineage>
</organism>
<dbReference type="RefSeq" id="WP_012798192.1">
    <property type="nucleotide sequence ID" value="NC_013165.1"/>
</dbReference>
<evidence type="ECO:0008006" key="3">
    <source>
        <dbReference type="Google" id="ProtNLM"/>
    </source>
</evidence>
<protein>
    <recommendedName>
        <fullName evidence="3">Tetratricopeptide repeat protein</fullName>
    </recommendedName>
</protein>